<organism evidence="4 5">
    <name type="scientific">Acaulospora morrowiae</name>
    <dbReference type="NCBI Taxonomy" id="94023"/>
    <lineage>
        <taxon>Eukaryota</taxon>
        <taxon>Fungi</taxon>
        <taxon>Fungi incertae sedis</taxon>
        <taxon>Mucoromycota</taxon>
        <taxon>Glomeromycotina</taxon>
        <taxon>Glomeromycetes</taxon>
        <taxon>Diversisporales</taxon>
        <taxon>Acaulosporaceae</taxon>
        <taxon>Acaulospora</taxon>
    </lineage>
</organism>
<evidence type="ECO:0000256" key="2">
    <source>
        <dbReference type="ARBA" id="ARBA00022801"/>
    </source>
</evidence>
<dbReference type="InterPro" id="IPR039298">
    <property type="entry name" value="ACOT13"/>
</dbReference>
<dbReference type="EMBL" id="CAJVPV010001047">
    <property type="protein sequence ID" value="CAG8484489.1"/>
    <property type="molecule type" value="Genomic_DNA"/>
</dbReference>
<dbReference type="Proteomes" id="UP000789342">
    <property type="component" value="Unassembled WGS sequence"/>
</dbReference>
<evidence type="ECO:0000256" key="1">
    <source>
        <dbReference type="ARBA" id="ARBA00008324"/>
    </source>
</evidence>
<dbReference type="GO" id="GO:0047617">
    <property type="term" value="F:fatty acyl-CoA hydrolase activity"/>
    <property type="evidence" value="ECO:0007669"/>
    <property type="project" value="InterPro"/>
</dbReference>
<evidence type="ECO:0000313" key="4">
    <source>
        <dbReference type="EMBL" id="CAG8484489.1"/>
    </source>
</evidence>
<proteinExistence type="inferred from homology"/>
<gene>
    <name evidence="4" type="ORF">AMORRO_LOCUS2471</name>
</gene>
<sequence>MSETNDPKLVKKIQDYFDNPPDIEFHLMTFLQRTKVLYASGKKCVFELVVKKEECNRMNTLFGGSVASIIDTLSTATLISNKRYRDGGVSTDLAISYVSTAGIGDTIVIECVNYRIGRSLANIYTLIKEKTTGRIVVTAQHTKYCSKH</sequence>
<evidence type="ECO:0000259" key="3">
    <source>
        <dbReference type="Pfam" id="PF03061"/>
    </source>
</evidence>
<accession>A0A9N8WG27</accession>
<reference evidence="4" key="1">
    <citation type="submission" date="2021-06" db="EMBL/GenBank/DDBJ databases">
        <authorList>
            <person name="Kallberg Y."/>
            <person name="Tangrot J."/>
            <person name="Rosling A."/>
        </authorList>
    </citation>
    <scope>NUCLEOTIDE SEQUENCE</scope>
    <source>
        <strain evidence="4">CL551</strain>
    </source>
</reference>
<dbReference type="Gene3D" id="3.10.129.10">
    <property type="entry name" value="Hotdog Thioesterase"/>
    <property type="match status" value="1"/>
</dbReference>
<keyword evidence="2" id="KW-0378">Hydrolase</keyword>
<keyword evidence="5" id="KW-1185">Reference proteome</keyword>
<dbReference type="AlphaFoldDB" id="A0A9N8WG27"/>
<dbReference type="CDD" id="cd03443">
    <property type="entry name" value="PaaI_thioesterase"/>
    <property type="match status" value="1"/>
</dbReference>
<feature type="domain" description="Thioesterase" evidence="3">
    <location>
        <begin position="58"/>
        <end position="129"/>
    </location>
</feature>
<comment type="caution">
    <text evidence="4">The sequence shown here is derived from an EMBL/GenBank/DDBJ whole genome shotgun (WGS) entry which is preliminary data.</text>
</comment>
<dbReference type="InterPro" id="IPR029069">
    <property type="entry name" value="HotDog_dom_sf"/>
</dbReference>
<dbReference type="OrthoDB" id="2437323at2759"/>
<dbReference type="Pfam" id="PF03061">
    <property type="entry name" value="4HBT"/>
    <property type="match status" value="1"/>
</dbReference>
<comment type="similarity">
    <text evidence="1">Belongs to the thioesterase PaaI family.</text>
</comment>
<evidence type="ECO:0000313" key="5">
    <source>
        <dbReference type="Proteomes" id="UP000789342"/>
    </source>
</evidence>
<dbReference type="SUPFAM" id="SSF54637">
    <property type="entry name" value="Thioesterase/thiol ester dehydrase-isomerase"/>
    <property type="match status" value="1"/>
</dbReference>
<protein>
    <submittedName>
        <fullName evidence="4">14475_t:CDS:1</fullName>
    </submittedName>
</protein>
<dbReference type="PANTHER" id="PTHR21660:SF1">
    <property type="entry name" value="ACYL-COENZYME A THIOESTERASE 13"/>
    <property type="match status" value="1"/>
</dbReference>
<name>A0A9N8WG27_9GLOM</name>
<dbReference type="PANTHER" id="PTHR21660">
    <property type="entry name" value="THIOESTERASE SUPERFAMILY MEMBER-RELATED"/>
    <property type="match status" value="1"/>
</dbReference>
<dbReference type="InterPro" id="IPR006683">
    <property type="entry name" value="Thioestr_dom"/>
</dbReference>